<dbReference type="EMBL" id="CAKLBY020000071">
    <property type="protein sequence ID" value="CAK7924032.1"/>
    <property type="molecule type" value="Genomic_DNA"/>
</dbReference>
<protein>
    <submittedName>
        <fullName evidence="1">Uncharacterized protein</fullName>
    </submittedName>
</protein>
<evidence type="ECO:0000313" key="1">
    <source>
        <dbReference type="EMBL" id="CAK7924032.1"/>
    </source>
</evidence>
<dbReference type="Proteomes" id="UP001162060">
    <property type="component" value="Unassembled WGS sequence"/>
</dbReference>
<accession>A0AAV1TR04</accession>
<reference evidence="1" key="1">
    <citation type="submission" date="2024-01" db="EMBL/GenBank/DDBJ databases">
        <authorList>
            <person name="Webb A."/>
        </authorList>
    </citation>
    <scope>NUCLEOTIDE SEQUENCE</scope>
    <source>
        <strain evidence="1">Pm1</strain>
    </source>
</reference>
<evidence type="ECO:0000313" key="2">
    <source>
        <dbReference type="Proteomes" id="UP001162060"/>
    </source>
</evidence>
<comment type="caution">
    <text evidence="1">The sequence shown here is derived from an EMBL/GenBank/DDBJ whole genome shotgun (WGS) entry which is preliminary data.</text>
</comment>
<organism evidence="1 2">
    <name type="scientific">Peronospora matthiolae</name>
    <dbReference type="NCBI Taxonomy" id="2874970"/>
    <lineage>
        <taxon>Eukaryota</taxon>
        <taxon>Sar</taxon>
        <taxon>Stramenopiles</taxon>
        <taxon>Oomycota</taxon>
        <taxon>Peronosporomycetes</taxon>
        <taxon>Peronosporales</taxon>
        <taxon>Peronosporaceae</taxon>
        <taxon>Peronospora</taxon>
    </lineage>
</organism>
<name>A0AAV1TR04_9STRA</name>
<gene>
    <name evidence="1" type="ORF">PM001_LOCUS9182</name>
</gene>
<sequence length="74" mass="8453">MMVEHRFPSSPTVAEQRFPHEQDVVEQGLPHEFVAFGQRLPHYASKDEYGLLPSRGFDVLDEDIQRLEGGGMQI</sequence>
<dbReference type="AlphaFoldDB" id="A0AAV1TR04"/>
<proteinExistence type="predicted"/>